<proteinExistence type="predicted"/>
<dbReference type="Proteomes" id="UP000471501">
    <property type="component" value="Unassembled WGS sequence"/>
</dbReference>
<dbReference type="PROSITE" id="PS51257">
    <property type="entry name" value="PROKAR_LIPOPROTEIN"/>
    <property type="match status" value="1"/>
</dbReference>
<evidence type="ECO:0008006" key="3">
    <source>
        <dbReference type="Google" id="ProtNLM"/>
    </source>
</evidence>
<dbReference type="RefSeq" id="WP_160376510.1">
    <property type="nucleotide sequence ID" value="NZ_WSTB01000015.1"/>
</dbReference>
<sequence length="145" mass="16696">MKIYILISVIVLSIISCNRKTEFVQSKAVGDLFLLKNPPKEDSLVKSLIKYFLLKNLLSKTKKQLPQIDFYRYTSDTKYFLNHKEDGSSGLSLGEEQLSFYINDKIACFIVSKCKDDTTKLVGRFHFYGNKGNKSELDTIIYKCN</sequence>
<gene>
    <name evidence="1" type="ORF">GON26_19850</name>
</gene>
<evidence type="ECO:0000313" key="2">
    <source>
        <dbReference type="Proteomes" id="UP000471501"/>
    </source>
</evidence>
<organism evidence="1 2">
    <name type="scientific">Flavobacterium hydrocarbonoxydans</name>
    <dbReference type="NCBI Taxonomy" id="2683249"/>
    <lineage>
        <taxon>Bacteria</taxon>
        <taxon>Pseudomonadati</taxon>
        <taxon>Bacteroidota</taxon>
        <taxon>Flavobacteriia</taxon>
        <taxon>Flavobacteriales</taxon>
        <taxon>Flavobacteriaceae</taxon>
        <taxon>Flavobacterium</taxon>
    </lineage>
</organism>
<keyword evidence="2" id="KW-1185">Reference proteome</keyword>
<protein>
    <recommendedName>
        <fullName evidence="3">Lipoprotein</fullName>
    </recommendedName>
</protein>
<reference evidence="1 2" key="1">
    <citation type="submission" date="2019-12" db="EMBL/GenBank/DDBJ databases">
        <authorList>
            <person name="Kim Y.S."/>
        </authorList>
    </citation>
    <scope>NUCLEOTIDE SEQUENCE [LARGE SCALE GENOMIC DNA]</scope>
    <source>
        <strain evidence="1 2">GA093</strain>
    </source>
</reference>
<dbReference type="AlphaFoldDB" id="A0A6I4NQY7"/>
<evidence type="ECO:0000313" key="1">
    <source>
        <dbReference type="EMBL" id="MWB96623.1"/>
    </source>
</evidence>
<accession>A0A6I4NQY7</accession>
<name>A0A6I4NQY7_9FLAO</name>
<comment type="caution">
    <text evidence="1">The sequence shown here is derived from an EMBL/GenBank/DDBJ whole genome shotgun (WGS) entry which is preliminary data.</text>
</comment>
<dbReference type="EMBL" id="WSTB01000015">
    <property type="protein sequence ID" value="MWB96623.1"/>
    <property type="molecule type" value="Genomic_DNA"/>
</dbReference>